<dbReference type="PANTHER" id="PTHR15502">
    <property type="entry name" value="CALCINEURIN-BINDING PROTEIN CABIN 1-RELATED"/>
    <property type="match status" value="1"/>
</dbReference>
<protein>
    <recommendedName>
        <fullName evidence="4">Histone transcription regulator 3 homolog</fullName>
    </recommendedName>
</protein>
<reference evidence="7 8" key="1">
    <citation type="journal article" date="2014" name="Proc. Natl. Acad. Sci. U.S.A.">
        <title>Trajectory and genomic determinants of fungal-pathogen speciation and host adaptation.</title>
        <authorList>
            <person name="Hu X."/>
            <person name="Xiao G."/>
            <person name="Zheng P."/>
            <person name="Shang Y."/>
            <person name="Su Y."/>
            <person name="Zhang X."/>
            <person name="Liu X."/>
            <person name="Zhan S."/>
            <person name="St Leger R.J."/>
            <person name="Wang C."/>
        </authorList>
    </citation>
    <scope>NUCLEOTIDE SEQUENCE [LARGE SCALE GENOMIC DNA]</scope>
    <source>
        <strain evidence="7 8">ARSEF 1941</strain>
    </source>
</reference>
<keyword evidence="5" id="KW-0539">Nucleus</keyword>
<evidence type="ECO:0000256" key="3">
    <source>
        <dbReference type="ARBA" id="ARBA00007335"/>
    </source>
</evidence>
<dbReference type="GO" id="GO:0005634">
    <property type="term" value="C:nucleus"/>
    <property type="evidence" value="ECO:0007669"/>
    <property type="project" value="UniProtKB-SubCell"/>
</dbReference>
<dbReference type="RefSeq" id="XP_040677157.1">
    <property type="nucleotide sequence ID" value="XM_040824737.1"/>
</dbReference>
<comment type="subcellular location">
    <subcellularLocation>
        <location evidence="2">Nucleus</location>
    </subcellularLocation>
</comment>
<feature type="region of interest" description="Disordered" evidence="6">
    <location>
        <begin position="335"/>
        <end position="474"/>
    </location>
</feature>
<evidence type="ECO:0000256" key="6">
    <source>
        <dbReference type="SAM" id="MobiDB-lite"/>
    </source>
</evidence>
<feature type="compositionally biased region" description="Polar residues" evidence="6">
    <location>
        <begin position="1872"/>
        <end position="1892"/>
    </location>
</feature>
<dbReference type="EMBL" id="AZHE01000017">
    <property type="protein sequence ID" value="KHN96091.1"/>
    <property type="molecule type" value="Genomic_DNA"/>
</dbReference>
<feature type="compositionally biased region" description="Polar residues" evidence="6">
    <location>
        <begin position="1806"/>
        <end position="1818"/>
    </location>
</feature>
<feature type="compositionally biased region" description="Acidic residues" evidence="6">
    <location>
        <begin position="1920"/>
        <end position="1941"/>
    </location>
</feature>
<accession>A0A0B2WJ72</accession>
<dbReference type="InterPro" id="IPR033053">
    <property type="entry name" value="Hir3/CABIN1"/>
</dbReference>
<proteinExistence type="inferred from homology"/>
<feature type="region of interest" description="Disordered" evidence="6">
    <location>
        <begin position="265"/>
        <end position="305"/>
    </location>
</feature>
<feature type="compositionally biased region" description="Basic and acidic residues" evidence="6">
    <location>
        <begin position="412"/>
        <end position="429"/>
    </location>
</feature>
<evidence type="ECO:0000313" key="8">
    <source>
        <dbReference type="Proteomes" id="UP000030816"/>
    </source>
</evidence>
<keyword evidence="8" id="KW-1185">Reference proteome</keyword>
<sequence length="2157" mass="242418">MPAFRAINLEPEENEDEQIDTTKELHVDKALQRFQAALKLHAQGLKSRDAADAAYQELFKCEIFEYREAKTDYERAERQADGRPEASTVESFSSTLGMDAGGADGVAASLAQALYMSYKNYGQFLLDKLKDKFEANSTRHKKRRIKYGSDDSDKVVDNWIAALDQDPSDPELWRKMARFASSLNSGRVKRYCLESAVELDDDPAIMEVNPPALAEGFAGQQLKDYLQVLNDDMALSHPIMAPWLKREMPAPLKRHIDPIPFLPDPIAVLTPPPSSPEVDENIDDGNSERGSSPASATGSSTEPVGSWSELGLELMRCIQDTKGALKACRSVLDAAQADTKTTTEAEVECGVAPERKPEPEKDLEPKLKAEDKVNPTVEETPVVRRSTRHGSRANTKSKTEIKEDNPPSAPKEAPRETPREPDHDSKERSASVSTRKRSQSTAGLPDGPDEDNAAEKRSKRVRRRTETTLTEETNDAITQISAQILPYQEADRNLFQLTKNILENIGVDDRSTLSYLQELLDSCFTDSRPPKLSHNCARDLQGVISAFDEDVAQVLLNKNEQATLGLSSFLEHAKSGSQDHDDIPPFDEAQGLEKFSETVANEAHWMTSDDIAFEWVRSVSASYSASQWSDTMKLAVVQMLNRADTILYTRINEVLNEPMVAEEQLVGLKSVLPMIFELHIDIYERITNPNSAVDFATRMETKYRLDRWLNTMSTFLQLLDLPHTDPLCVRFIWASVMVSSLTESPVRDHILLLWTSLRDFLAAEDLEAIILPNNIVMPVISPAAADRELSKLNTMDFFLGLFQDEMKDPVLVIETLEPVLNPTSVYVSEEKLDRSAADKADENEADGVDTRGTTNIHGKADDDENDKKIDDVVLEDDAQNKNQLDSEGKCDDMSDDSEDPTVNRKPISENATQGMKDVWKFLTSSSTELRLFLWSRLGDAYEAINYPTKRFSCILKSIEMVVSDLEGGTYAKMPDDSRKHLFMRTLKSLDELIIQALSMSLNDGTSFDIIDDEHLKSSSATVAKICSFLHVVALCEDESRLGITSLPASNSTFTALMNKLRDIQVRAWCLLFTMFKAGLSQKETTRPENEVADYLAAIHRVIGLRKFCKASNKIFLKVMRTELLKLRKVETWEDHLEQVLHDLYGLKLGVGVWEVQDHGCQYEKLERRQAMQLVEKIMILANRMTMKDLLKSDLKTTIEHMQQSIGQTKSTPQMIHNLRNFTEMLKKPIHPLRLYQALAGNVFVDAVTVNIPEGALARHGWFFSLGMIALTKFKGVDLNRRQTPGATDDLRIGATFLRLQLQFTADRWDAWFRLAECFDYELDESVLWTADKMNKDRSELVKFQRNAIHCYTLALSHSRHQRVAATDSDPLHDLYHKFGMRLYSSSREPFAMEPFQHSDQERFFIEDIGAGTFKRILHDQMSRYKVWKFAAGLFRKAMARKPLNWKNPYMLGKCLWKMYRTAQDGLDSSDQKNPVTMRMVLDTLKTSIEVAQSGRKSNSKNSDLILEPHYKLVSILHKLVNRGDIPAAEAAALLAQQPMGVVVNPSDHFASFSEPEDWEEYVIRNLTKLREKDKSNWQHRIVMRHAKILFDEGPVEGADGDGTVEAKAAFAILKENMFTKTMVMNVWKCDAERPGRHHVFTEQYVRFMTKLLVIMSDRTNLELLLRRLRKKGADFYHFADLWQYSCTEYVRLLRAAYKVPVTTDEAFKHMSNEEFEILSERITDWAGGDGAPNTAFECMKEAIEAKKLNGNLMKVAPIDDLINDCYTTIYVDVARTLPGLEPGRIIQERNHAKEVAAQLEAVSQLESKPKSSLSTLLNPPSAGDSAAGSVTPMETDKAEAIPRARRLAGVRRPEILRRAEQAVVRAMEAPKSATTKSRVGSMSSTKRGSQTPARRGGSEGRSDDEDDDGPDAQVRREAGEDVDEDMGDGEDNEEAVEDEEHDDSRLDDKDEDDQPSIHDSADDESDLSDVPEGYDDDVPPGLLFPNLRRSESSGDDADSEDANEDEEEVEEGDGEEEGGEEVEEEVEAEEQEGEGHDDDEIEVEEEVDEEEEGEQGEADEADEDQDEDILEDDEDAEMADAEEAEAEAEAEEEEEENNDSEKDEEGAEEDADEEGDEEAEEDGDEEAEEDGDAEEEDGGAGEAGEAGEAEEAEGEEV</sequence>
<dbReference type="STRING" id="1081103.A0A0B2WJ72"/>
<evidence type="ECO:0000256" key="2">
    <source>
        <dbReference type="ARBA" id="ARBA00004123"/>
    </source>
</evidence>
<comment type="function">
    <text evidence="1">Has a role in a nucleosome assembly pathway that is required for the integrity of heterochromatin and proper chromosome segregation.</text>
</comment>
<dbReference type="GO" id="GO:0031491">
    <property type="term" value="F:nucleosome binding"/>
    <property type="evidence" value="ECO:0007669"/>
    <property type="project" value="TreeGrafter"/>
</dbReference>
<evidence type="ECO:0000256" key="1">
    <source>
        <dbReference type="ARBA" id="ARBA00002687"/>
    </source>
</evidence>
<dbReference type="GeneID" id="63740394"/>
<feature type="compositionally biased region" description="Low complexity" evidence="6">
    <location>
        <begin position="290"/>
        <end position="303"/>
    </location>
</feature>
<feature type="compositionally biased region" description="Basic and acidic residues" evidence="6">
    <location>
        <begin position="831"/>
        <end position="842"/>
    </location>
</feature>
<feature type="compositionally biased region" description="Basic and acidic residues" evidence="6">
    <location>
        <begin position="353"/>
        <end position="373"/>
    </location>
</feature>
<evidence type="ECO:0000313" key="7">
    <source>
        <dbReference type="EMBL" id="KHN96091.1"/>
    </source>
</evidence>
<feature type="compositionally biased region" description="Acidic residues" evidence="6">
    <location>
        <begin position="1961"/>
        <end position="1978"/>
    </location>
</feature>
<feature type="compositionally biased region" description="Acidic residues" evidence="6">
    <location>
        <begin position="1993"/>
        <end position="2157"/>
    </location>
</feature>
<feature type="region of interest" description="Disordered" evidence="6">
    <location>
        <begin position="1866"/>
        <end position="2157"/>
    </location>
</feature>
<dbReference type="PANTHER" id="PTHR15502:SF7">
    <property type="entry name" value="CALCINEURIN-BINDING PROTEIN CABIN-1"/>
    <property type="match status" value="1"/>
</dbReference>
<dbReference type="OrthoDB" id="77564at2759"/>
<dbReference type="GO" id="GO:0000417">
    <property type="term" value="C:HIR complex"/>
    <property type="evidence" value="ECO:0007669"/>
    <property type="project" value="TreeGrafter"/>
</dbReference>
<evidence type="ECO:0000256" key="4">
    <source>
        <dbReference type="ARBA" id="ARBA00014848"/>
    </source>
</evidence>
<comment type="caution">
    <text evidence="7">The sequence shown here is derived from an EMBL/GenBank/DDBJ whole genome shotgun (WGS) entry which is preliminary data.</text>
</comment>
<gene>
    <name evidence="7" type="ORF">MAM_05939</name>
</gene>
<comment type="similarity">
    <text evidence="3">Belongs to the HIR3 family.</text>
</comment>
<organism evidence="7 8">
    <name type="scientific">Metarhizium album (strain ARSEF 1941)</name>
    <dbReference type="NCBI Taxonomy" id="1081103"/>
    <lineage>
        <taxon>Eukaryota</taxon>
        <taxon>Fungi</taxon>
        <taxon>Dikarya</taxon>
        <taxon>Ascomycota</taxon>
        <taxon>Pezizomycotina</taxon>
        <taxon>Sordariomycetes</taxon>
        <taxon>Hypocreomycetidae</taxon>
        <taxon>Hypocreales</taxon>
        <taxon>Clavicipitaceae</taxon>
        <taxon>Metarhizium</taxon>
    </lineage>
</organism>
<feature type="region of interest" description="Disordered" evidence="6">
    <location>
        <begin position="1806"/>
        <end position="1845"/>
    </location>
</feature>
<dbReference type="GO" id="GO:0006325">
    <property type="term" value="P:chromatin organization"/>
    <property type="evidence" value="ECO:0007669"/>
    <property type="project" value="InterPro"/>
</dbReference>
<evidence type="ECO:0000256" key="5">
    <source>
        <dbReference type="ARBA" id="ARBA00023242"/>
    </source>
</evidence>
<dbReference type="Proteomes" id="UP000030816">
    <property type="component" value="Unassembled WGS sequence"/>
</dbReference>
<feature type="region of interest" description="Disordered" evidence="6">
    <location>
        <begin position="831"/>
        <end position="908"/>
    </location>
</feature>
<name>A0A0B2WJ72_METAS</name>
<dbReference type="HOGENOM" id="CLU_001419_0_0_1"/>